<keyword evidence="2" id="KW-1185">Reference proteome</keyword>
<feature type="transmembrane region" description="Helical" evidence="1">
    <location>
        <begin position="112"/>
        <end position="130"/>
    </location>
</feature>
<dbReference type="WBParaSite" id="Hba_20178">
    <property type="protein sequence ID" value="Hba_20178"/>
    <property type="gene ID" value="Hba_20178"/>
</dbReference>
<keyword evidence="1" id="KW-0472">Membrane</keyword>
<proteinExistence type="predicted"/>
<dbReference type="AlphaFoldDB" id="A0A1I7XRR8"/>
<protein>
    <submittedName>
        <fullName evidence="3">Transmembrane protein</fullName>
    </submittedName>
</protein>
<feature type="transmembrane region" description="Helical" evidence="1">
    <location>
        <begin position="88"/>
        <end position="106"/>
    </location>
</feature>
<sequence length="147" mass="17459">MSQQHVKKNNGTEEESTQPIKRWKMLILLPFIILLSISQDFNYLIERAKNSYKIDKCSTIYTMKDIPWSTFSLLVIFIRKVTYKINSFLFIVFIPALLLHTTYYVLTISYFTVLSITSYVIFTMIFYSFYSNIFPKNFQLGKQRICP</sequence>
<evidence type="ECO:0000256" key="1">
    <source>
        <dbReference type="SAM" id="Phobius"/>
    </source>
</evidence>
<feature type="transmembrane region" description="Helical" evidence="1">
    <location>
        <begin position="26"/>
        <end position="45"/>
    </location>
</feature>
<reference evidence="3" key="1">
    <citation type="submission" date="2016-11" db="UniProtKB">
        <authorList>
            <consortium name="WormBaseParasite"/>
        </authorList>
    </citation>
    <scope>IDENTIFICATION</scope>
</reference>
<name>A0A1I7XRR8_HETBA</name>
<feature type="transmembrane region" description="Helical" evidence="1">
    <location>
        <begin position="65"/>
        <end position="81"/>
    </location>
</feature>
<evidence type="ECO:0000313" key="3">
    <source>
        <dbReference type="WBParaSite" id="Hba_20178"/>
    </source>
</evidence>
<accession>A0A1I7XRR8</accession>
<evidence type="ECO:0000313" key="2">
    <source>
        <dbReference type="Proteomes" id="UP000095283"/>
    </source>
</evidence>
<keyword evidence="1" id="KW-0812">Transmembrane</keyword>
<dbReference type="Proteomes" id="UP000095283">
    <property type="component" value="Unplaced"/>
</dbReference>
<organism evidence="2 3">
    <name type="scientific">Heterorhabditis bacteriophora</name>
    <name type="common">Entomopathogenic nematode worm</name>
    <dbReference type="NCBI Taxonomy" id="37862"/>
    <lineage>
        <taxon>Eukaryota</taxon>
        <taxon>Metazoa</taxon>
        <taxon>Ecdysozoa</taxon>
        <taxon>Nematoda</taxon>
        <taxon>Chromadorea</taxon>
        <taxon>Rhabditida</taxon>
        <taxon>Rhabditina</taxon>
        <taxon>Rhabditomorpha</taxon>
        <taxon>Strongyloidea</taxon>
        <taxon>Heterorhabditidae</taxon>
        <taxon>Heterorhabditis</taxon>
    </lineage>
</organism>
<keyword evidence="1" id="KW-1133">Transmembrane helix</keyword>